<accession>A0ABD5U5Q4</accession>
<evidence type="ECO:0000256" key="1">
    <source>
        <dbReference type="SAM" id="Phobius"/>
    </source>
</evidence>
<evidence type="ECO:0000313" key="2">
    <source>
        <dbReference type="EMBL" id="MFC6835468.1"/>
    </source>
</evidence>
<dbReference type="Proteomes" id="UP001596406">
    <property type="component" value="Unassembled WGS sequence"/>
</dbReference>
<protein>
    <submittedName>
        <fullName evidence="2">Uncharacterized protein</fullName>
    </submittedName>
</protein>
<evidence type="ECO:0000313" key="3">
    <source>
        <dbReference type="Proteomes" id="UP001596406"/>
    </source>
</evidence>
<comment type="caution">
    <text evidence="2">The sequence shown here is derived from an EMBL/GenBank/DDBJ whole genome shotgun (WGS) entry which is preliminary data.</text>
</comment>
<dbReference type="RefSeq" id="WP_304447169.1">
    <property type="nucleotide sequence ID" value="NZ_JARRAH010000001.1"/>
</dbReference>
<organism evidence="2 3">
    <name type="scientific">Halomarina ordinaria</name>
    <dbReference type="NCBI Taxonomy" id="3033939"/>
    <lineage>
        <taxon>Archaea</taxon>
        <taxon>Methanobacteriati</taxon>
        <taxon>Methanobacteriota</taxon>
        <taxon>Stenosarchaea group</taxon>
        <taxon>Halobacteria</taxon>
        <taxon>Halobacteriales</taxon>
        <taxon>Natronomonadaceae</taxon>
        <taxon>Halomarina</taxon>
    </lineage>
</organism>
<name>A0ABD5U5Q4_9EURY</name>
<dbReference type="EMBL" id="JBHSXM010000001">
    <property type="protein sequence ID" value="MFC6835468.1"/>
    <property type="molecule type" value="Genomic_DNA"/>
</dbReference>
<dbReference type="AlphaFoldDB" id="A0ABD5U5Q4"/>
<keyword evidence="1" id="KW-0472">Membrane</keyword>
<sequence length="108" mass="11035">MGLQRAGWSLFGFGLFVGSVAAVTGGLVSGRTDVGCPADFEPRYGVERVAFETVSALQGTPLAGLSLPELYLTDGCNVFTVGGVVQAALLFMLLGLLVGTLGVLLGRA</sequence>
<reference evidence="2 3" key="1">
    <citation type="journal article" date="2019" name="Int. J. Syst. Evol. Microbiol.">
        <title>The Global Catalogue of Microorganisms (GCM) 10K type strain sequencing project: providing services to taxonomists for standard genome sequencing and annotation.</title>
        <authorList>
            <consortium name="The Broad Institute Genomics Platform"/>
            <consortium name="The Broad Institute Genome Sequencing Center for Infectious Disease"/>
            <person name="Wu L."/>
            <person name="Ma J."/>
        </authorList>
    </citation>
    <scope>NUCLEOTIDE SEQUENCE [LARGE SCALE GENOMIC DNA]</scope>
    <source>
        <strain evidence="2 3">PSRA2</strain>
    </source>
</reference>
<keyword evidence="3" id="KW-1185">Reference proteome</keyword>
<gene>
    <name evidence="2" type="ORF">ACFQHK_02975</name>
</gene>
<proteinExistence type="predicted"/>
<keyword evidence="1" id="KW-0812">Transmembrane</keyword>
<keyword evidence="1" id="KW-1133">Transmembrane helix</keyword>
<feature type="transmembrane region" description="Helical" evidence="1">
    <location>
        <begin position="78"/>
        <end position="105"/>
    </location>
</feature>